<evidence type="ECO:0000313" key="1">
    <source>
        <dbReference type="EMBL" id="EKM48566.1"/>
    </source>
</evidence>
<accession>K5UGF8</accession>
<dbReference type="EMBL" id="JH930924">
    <property type="protein sequence ID" value="EKM48566.1"/>
    <property type="molecule type" value="Genomic_DNA"/>
</dbReference>
<keyword evidence="2" id="KW-1185">Reference proteome</keyword>
<dbReference type="AlphaFoldDB" id="K5UGF8"/>
<gene>
    <name evidence="1" type="ORF">PHACADRAFT_202656</name>
</gene>
<dbReference type="InParanoid" id="K5UGF8"/>
<protein>
    <submittedName>
        <fullName evidence="1">Uncharacterized protein</fullName>
    </submittedName>
</protein>
<reference evidence="1 2" key="1">
    <citation type="journal article" date="2012" name="BMC Genomics">
        <title>Comparative genomics of the white-rot fungi, Phanerochaete carnosa and P. chrysosporium, to elucidate the genetic basis of the distinct wood types they colonize.</title>
        <authorList>
            <person name="Suzuki H."/>
            <person name="MacDonald J."/>
            <person name="Syed K."/>
            <person name="Salamov A."/>
            <person name="Hori C."/>
            <person name="Aerts A."/>
            <person name="Henrissat B."/>
            <person name="Wiebenga A."/>
            <person name="vanKuyk P.A."/>
            <person name="Barry K."/>
            <person name="Lindquist E."/>
            <person name="LaButti K."/>
            <person name="Lapidus A."/>
            <person name="Lucas S."/>
            <person name="Coutinho P."/>
            <person name="Gong Y."/>
            <person name="Samejima M."/>
            <person name="Mahadevan R."/>
            <person name="Abou-Zaid M."/>
            <person name="de Vries R.P."/>
            <person name="Igarashi K."/>
            <person name="Yadav J.S."/>
            <person name="Grigoriev I.V."/>
            <person name="Master E.R."/>
        </authorList>
    </citation>
    <scope>NUCLEOTIDE SEQUENCE [LARGE SCALE GENOMIC DNA]</scope>
    <source>
        <strain evidence="1 2">HHB-10118-sp</strain>
    </source>
</reference>
<evidence type="ECO:0000313" key="2">
    <source>
        <dbReference type="Proteomes" id="UP000008370"/>
    </source>
</evidence>
<dbReference type="KEGG" id="pco:PHACADRAFT_202656"/>
<proteinExistence type="predicted"/>
<dbReference type="RefSeq" id="XP_007402882.1">
    <property type="nucleotide sequence ID" value="XM_007402820.1"/>
</dbReference>
<sequence>MSFGAKLGDWVQKLECYKLGKIPEVKQKAKPDQAELRKRISAIILSNLHMFLFVMQYLSS</sequence>
<dbReference type="OrthoDB" id="3267359at2759"/>
<dbReference type="GeneID" id="18911946"/>
<organism evidence="1 2">
    <name type="scientific">Phanerochaete carnosa (strain HHB-10118-sp)</name>
    <name type="common">White-rot fungus</name>
    <name type="synonym">Peniophora carnosa</name>
    <dbReference type="NCBI Taxonomy" id="650164"/>
    <lineage>
        <taxon>Eukaryota</taxon>
        <taxon>Fungi</taxon>
        <taxon>Dikarya</taxon>
        <taxon>Basidiomycota</taxon>
        <taxon>Agaricomycotina</taxon>
        <taxon>Agaricomycetes</taxon>
        <taxon>Polyporales</taxon>
        <taxon>Phanerochaetaceae</taxon>
        <taxon>Phanerochaete</taxon>
    </lineage>
</organism>
<dbReference type="HOGENOM" id="CLU_2942550_0_0_1"/>
<dbReference type="Proteomes" id="UP000008370">
    <property type="component" value="Unassembled WGS sequence"/>
</dbReference>
<name>K5UGF8_PHACS</name>